<dbReference type="Pfam" id="PF11961">
    <property type="entry name" value="DUF3475"/>
    <property type="match status" value="1"/>
</dbReference>
<dbReference type="InterPro" id="IPR007700">
    <property type="entry name" value="DUF668"/>
</dbReference>
<keyword evidence="5" id="KW-1185">Reference proteome</keyword>
<comment type="caution">
    <text evidence="4">The sequence shown here is derived from an EMBL/GenBank/DDBJ whole genome shotgun (WGS) entry which is preliminary data.</text>
</comment>
<dbReference type="Proteomes" id="UP001054889">
    <property type="component" value="Unassembled WGS sequence"/>
</dbReference>
<dbReference type="InterPro" id="IPR021864">
    <property type="entry name" value="DUF3475"/>
</dbReference>
<feature type="compositionally biased region" description="Low complexity" evidence="1">
    <location>
        <begin position="53"/>
        <end position="63"/>
    </location>
</feature>
<dbReference type="AlphaFoldDB" id="A0AAV5E300"/>
<dbReference type="InterPro" id="IPR045021">
    <property type="entry name" value="PSI1/2/3"/>
</dbReference>
<feature type="compositionally biased region" description="Polar residues" evidence="1">
    <location>
        <begin position="455"/>
        <end position="481"/>
    </location>
</feature>
<dbReference type="PANTHER" id="PTHR31730:SF32">
    <property type="entry name" value="PROTEIN PSK SIMULATOR 1"/>
    <property type="match status" value="1"/>
</dbReference>
<feature type="region of interest" description="Disordered" evidence="1">
    <location>
        <begin position="1"/>
        <end position="70"/>
    </location>
</feature>
<protein>
    <submittedName>
        <fullName evidence="4">Uncharacterized protein</fullName>
    </submittedName>
</protein>
<gene>
    <name evidence="4" type="primary">gb04053</name>
    <name evidence="4" type="ORF">PR202_gb04053</name>
</gene>
<reference evidence="4" key="2">
    <citation type="submission" date="2021-12" db="EMBL/GenBank/DDBJ databases">
        <title>Resequencing data analysis of finger millet.</title>
        <authorList>
            <person name="Hatakeyama M."/>
            <person name="Aluri S."/>
            <person name="Balachadran M.T."/>
            <person name="Sivarajan S.R."/>
            <person name="Poveda L."/>
            <person name="Shimizu-Inatsugi R."/>
            <person name="Schlapbach R."/>
            <person name="Sreeman S.M."/>
            <person name="Shimizu K.K."/>
        </authorList>
    </citation>
    <scope>NUCLEOTIDE SEQUENCE</scope>
</reference>
<proteinExistence type="predicted"/>
<organism evidence="4 5">
    <name type="scientific">Eleusine coracana subsp. coracana</name>
    <dbReference type="NCBI Taxonomy" id="191504"/>
    <lineage>
        <taxon>Eukaryota</taxon>
        <taxon>Viridiplantae</taxon>
        <taxon>Streptophyta</taxon>
        <taxon>Embryophyta</taxon>
        <taxon>Tracheophyta</taxon>
        <taxon>Spermatophyta</taxon>
        <taxon>Magnoliopsida</taxon>
        <taxon>Liliopsida</taxon>
        <taxon>Poales</taxon>
        <taxon>Poaceae</taxon>
        <taxon>PACMAD clade</taxon>
        <taxon>Chloridoideae</taxon>
        <taxon>Cynodonteae</taxon>
        <taxon>Eleusininae</taxon>
        <taxon>Eleusine</taxon>
    </lineage>
</organism>
<sequence length="566" mass="62791">MGGLCSKGSAVDKSPSDTTLGPGRVLDHHEHGLVKEEKKTVVEDEAVAKRTQEQLQPPQQEQPMSVSQTAMPGGAVDAAALPWDGVPPLARLPSQKSGMGVAKASVSEVSSILGRASTAGIGKAVDVLDTLGSSMTNLNMSGFGSGTTTKGNKITILAFEVANTVVKGCNVMRALSKDSVRHLKEVVLHSEGVQNLISKDMDELLKIAVADKREELKVFSTEVVRFGNRCKDPQWHNLDRYFDKFEQDYQRKQQEEEGSSVVPRGESLHILKQEVKSQRKHVKSLQKKSLWSKNLEEVMEKLVDVVHLLHLEIHNAFGRSDNEESQEPTKRRNRLGPAGLALHYANIISQIDTLLNITQIKAEMEKTLRWLVPIANNTTKAHHGFGWVGEWANTGSEVNCKPSGQMDLTRVETLYHADKEKTEAYILELVVWLHHLISQSKSANGERSPIKSPVRSPTQRGSTITLSPNKTSSNSSPLLTQEDQDMLRDVKYRKFIPGISKSQEFDTASRHNKQCRLSKSNSHSPSSGNRKELLSIRRLLPVIDFEIDRTKALDLIDRVHNLNGQS</sequence>
<evidence type="ECO:0000259" key="3">
    <source>
        <dbReference type="Pfam" id="PF11961"/>
    </source>
</evidence>
<evidence type="ECO:0000313" key="4">
    <source>
        <dbReference type="EMBL" id="GJN17015.1"/>
    </source>
</evidence>
<reference evidence="4" key="1">
    <citation type="journal article" date="2018" name="DNA Res.">
        <title>Multiple hybrid de novo genome assembly of finger millet, an orphan allotetraploid crop.</title>
        <authorList>
            <person name="Hatakeyama M."/>
            <person name="Aluri S."/>
            <person name="Balachadran M.T."/>
            <person name="Sivarajan S.R."/>
            <person name="Patrignani A."/>
            <person name="Gruter S."/>
            <person name="Poveda L."/>
            <person name="Shimizu-Inatsugi R."/>
            <person name="Baeten J."/>
            <person name="Francoijs K.J."/>
            <person name="Nataraja K.N."/>
            <person name="Reddy Y.A.N."/>
            <person name="Phadnis S."/>
            <person name="Ravikumar R.L."/>
            <person name="Schlapbach R."/>
            <person name="Sreeman S.M."/>
            <person name="Shimizu K.K."/>
        </authorList>
    </citation>
    <scope>NUCLEOTIDE SEQUENCE</scope>
</reference>
<feature type="domain" description="DUF3475" evidence="3">
    <location>
        <begin position="156"/>
        <end position="212"/>
    </location>
</feature>
<name>A0AAV5E300_ELECO</name>
<evidence type="ECO:0000313" key="5">
    <source>
        <dbReference type="Proteomes" id="UP001054889"/>
    </source>
</evidence>
<feature type="compositionally biased region" description="Low complexity" evidence="1">
    <location>
        <begin position="518"/>
        <end position="527"/>
    </location>
</feature>
<dbReference type="Pfam" id="PF05003">
    <property type="entry name" value="DUF668"/>
    <property type="match status" value="1"/>
</dbReference>
<feature type="region of interest" description="Disordered" evidence="1">
    <location>
        <begin position="503"/>
        <end position="531"/>
    </location>
</feature>
<dbReference type="GO" id="GO:0045927">
    <property type="term" value="P:positive regulation of growth"/>
    <property type="evidence" value="ECO:0007669"/>
    <property type="project" value="InterPro"/>
</dbReference>
<dbReference type="EMBL" id="BQKI01000073">
    <property type="protein sequence ID" value="GJN17015.1"/>
    <property type="molecule type" value="Genomic_DNA"/>
</dbReference>
<evidence type="ECO:0000256" key="1">
    <source>
        <dbReference type="SAM" id="MobiDB-lite"/>
    </source>
</evidence>
<feature type="domain" description="DUF668" evidence="2">
    <location>
        <begin position="334"/>
        <end position="357"/>
    </location>
</feature>
<dbReference type="PANTHER" id="PTHR31730">
    <property type="entry name" value="OS01G0873900 PROTEIN"/>
    <property type="match status" value="1"/>
</dbReference>
<feature type="region of interest" description="Disordered" evidence="1">
    <location>
        <begin position="442"/>
        <end position="483"/>
    </location>
</feature>
<evidence type="ECO:0000259" key="2">
    <source>
        <dbReference type="Pfam" id="PF05003"/>
    </source>
</evidence>
<feature type="compositionally biased region" description="Basic and acidic residues" evidence="1">
    <location>
        <begin position="25"/>
        <end position="52"/>
    </location>
</feature>
<accession>A0AAV5E300</accession>